<dbReference type="Pfam" id="PF02879">
    <property type="entry name" value="PGM_PMM_II"/>
    <property type="match status" value="1"/>
</dbReference>
<feature type="domain" description="Alpha-D-phosphohexomutase C-terminal" evidence="8">
    <location>
        <begin position="399"/>
        <end position="472"/>
    </location>
</feature>
<evidence type="ECO:0000256" key="1">
    <source>
        <dbReference type="ARBA" id="ARBA00001946"/>
    </source>
</evidence>
<dbReference type="InterPro" id="IPR016055">
    <property type="entry name" value="A-D-PHexomutase_a/b/a-I/II/III"/>
</dbReference>
<keyword evidence="4 7" id="KW-0479">Metal-binding</keyword>
<dbReference type="SUPFAM" id="SSF53738">
    <property type="entry name" value="Phosphoglucomutase, first 3 domains"/>
    <property type="match status" value="3"/>
</dbReference>
<evidence type="ECO:0000256" key="6">
    <source>
        <dbReference type="ARBA" id="ARBA00023235"/>
    </source>
</evidence>
<keyword evidence="13" id="KW-1185">Reference proteome</keyword>
<dbReference type="InterPro" id="IPR005845">
    <property type="entry name" value="A-D-PHexomutase_a/b/a-II"/>
</dbReference>
<accession>A0ABX8E6U9</accession>
<evidence type="ECO:0000256" key="2">
    <source>
        <dbReference type="ARBA" id="ARBA00010231"/>
    </source>
</evidence>
<dbReference type="Pfam" id="PF02880">
    <property type="entry name" value="PGM_PMM_III"/>
    <property type="match status" value="1"/>
</dbReference>
<dbReference type="Gene3D" id="3.30.310.50">
    <property type="entry name" value="Alpha-D-phosphohexomutase, C-terminal domain"/>
    <property type="match status" value="1"/>
</dbReference>
<dbReference type="Pfam" id="PF02878">
    <property type="entry name" value="PGM_PMM_I"/>
    <property type="match status" value="1"/>
</dbReference>
<feature type="domain" description="Alpha-D-phosphohexomutase alpha/beta/alpha" evidence="9">
    <location>
        <begin position="21"/>
        <end position="134"/>
    </location>
</feature>
<dbReference type="InterPro" id="IPR016066">
    <property type="entry name" value="A-D-PHexomutase_CS"/>
</dbReference>
<dbReference type="PROSITE" id="PS00710">
    <property type="entry name" value="PGM_PMM"/>
    <property type="match status" value="1"/>
</dbReference>
<evidence type="ECO:0000256" key="4">
    <source>
        <dbReference type="ARBA" id="ARBA00022723"/>
    </source>
</evidence>
<dbReference type="Gene3D" id="3.40.120.10">
    <property type="entry name" value="Alpha-D-Glucose-1,6-Bisphosphate, subunit A, domain 3"/>
    <property type="match status" value="3"/>
</dbReference>
<dbReference type="InterPro" id="IPR005846">
    <property type="entry name" value="A-D-PHexomutase_a/b/a-III"/>
</dbReference>
<comment type="cofactor">
    <cofactor evidence="1">
        <name>Mg(2+)</name>
        <dbReference type="ChEBI" id="CHEBI:18420"/>
    </cofactor>
</comment>
<dbReference type="InterPro" id="IPR005843">
    <property type="entry name" value="A-D-PHexomutase_C"/>
</dbReference>
<dbReference type="Pfam" id="PF00408">
    <property type="entry name" value="PGM_PMM_IV"/>
    <property type="match status" value="1"/>
</dbReference>
<evidence type="ECO:0000256" key="3">
    <source>
        <dbReference type="ARBA" id="ARBA00022553"/>
    </source>
</evidence>
<dbReference type="PANTHER" id="PTHR43771:SF2">
    <property type="entry name" value="PHOSPHOMANNOMUTASE_PHOSPHOGLUCOMUTASE"/>
    <property type="match status" value="1"/>
</dbReference>
<dbReference type="InterPro" id="IPR005844">
    <property type="entry name" value="A-D-PHexomutase_a/b/a-I"/>
</dbReference>
<gene>
    <name evidence="12" type="ORF">HT578_15480</name>
</gene>
<name>A0ABX8E6U9_9SPHN</name>
<evidence type="ECO:0000256" key="5">
    <source>
        <dbReference type="ARBA" id="ARBA00022842"/>
    </source>
</evidence>
<sequence>MALAPGPLHPRGGHVFDASLLRAYDVRGIYGATLFEADAYALGRSFGSVVRRGSPVETPKVVVGRDGRLSSPQLEQALVEGLCESGVAVIRIGLAPSPMLYFAERSLEDVEGGIEVTGSHNPADHNGFKIVLGGRPFFGPDLAQLGGMAARADWMEGEGAVEGCDVAPDYIAALRGGLGQADPDALSRLRVAWDVGNGAAGPLVERLCLQLPGSHHVLHSCVDGRFPNHHPDPTLPENLTDLQALVAAKSLDFGVAFDGDADRIGVVDGEGRIVWGDQLLALLARDVLAQNAGKGGGVRPSVVGDVKMSATTFAQIEAAGGVPVMAPSGHSHIKSTMKETGAILGGEMSGHLFFADRYFGFDDGIYAAVRMMALVAQGGRSVADLLDSLPRTFATPELRFAVPPARRTAVVAEVGARLAQEGHEPVTLDGLRLDGPDGWWLLRASNTQDMLTARAESTSEEGLARLVAQIDAQLALSGIVRPREA</sequence>
<comment type="similarity">
    <text evidence="2 7">Belongs to the phosphohexose mutase family.</text>
</comment>
<dbReference type="PRINTS" id="PR00509">
    <property type="entry name" value="PGMPMM"/>
</dbReference>
<dbReference type="CDD" id="cd03089">
    <property type="entry name" value="PMM_PGM"/>
    <property type="match status" value="1"/>
</dbReference>
<evidence type="ECO:0000259" key="11">
    <source>
        <dbReference type="Pfam" id="PF02880"/>
    </source>
</evidence>
<dbReference type="Proteomes" id="UP000677126">
    <property type="component" value="Chromosome"/>
</dbReference>
<dbReference type="InterPro" id="IPR036900">
    <property type="entry name" value="A-D-PHexomutase_C_sf"/>
</dbReference>
<proteinExistence type="inferred from homology"/>
<evidence type="ECO:0000259" key="9">
    <source>
        <dbReference type="Pfam" id="PF02878"/>
    </source>
</evidence>
<dbReference type="PANTHER" id="PTHR43771">
    <property type="entry name" value="PHOSPHOMANNOMUTASE"/>
    <property type="match status" value="1"/>
</dbReference>
<evidence type="ECO:0000256" key="7">
    <source>
        <dbReference type="RuleBase" id="RU004326"/>
    </source>
</evidence>
<organism evidence="12 13">
    <name type="scientific">Novosphingobium decolorationis</name>
    <dbReference type="NCBI Taxonomy" id="2698673"/>
    <lineage>
        <taxon>Bacteria</taxon>
        <taxon>Pseudomonadati</taxon>
        <taxon>Pseudomonadota</taxon>
        <taxon>Alphaproteobacteria</taxon>
        <taxon>Sphingomonadales</taxon>
        <taxon>Sphingomonadaceae</taxon>
        <taxon>Novosphingobium</taxon>
    </lineage>
</organism>
<dbReference type="RefSeq" id="WP_213500609.1">
    <property type="nucleotide sequence ID" value="NZ_CP054856.1"/>
</dbReference>
<feature type="domain" description="Alpha-D-phosphohexomutase alpha/beta/alpha" evidence="11">
    <location>
        <begin position="275"/>
        <end position="392"/>
    </location>
</feature>
<keyword evidence="5 7" id="KW-0460">Magnesium</keyword>
<dbReference type="InterPro" id="IPR005841">
    <property type="entry name" value="Alpha-D-phosphohexomutase_SF"/>
</dbReference>
<evidence type="ECO:0000259" key="10">
    <source>
        <dbReference type="Pfam" id="PF02879"/>
    </source>
</evidence>
<dbReference type="NCBIfam" id="NF046027">
    <property type="entry name" value="PhglucPhmanMutPgmG"/>
    <property type="match status" value="1"/>
</dbReference>
<feature type="domain" description="Alpha-D-phosphohexomutase alpha/beta/alpha" evidence="10">
    <location>
        <begin position="170"/>
        <end position="271"/>
    </location>
</feature>
<keyword evidence="3" id="KW-0597">Phosphoprotein</keyword>
<evidence type="ECO:0000313" key="12">
    <source>
        <dbReference type="EMBL" id="QVM84901.1"/>
    </source>
</evidence>
<evidence type="ECO:0000259" key="8">
    <source>
        <dbReference type="Pfam" id="PF00408"/>
    </source>
</evidence>
<dbReference type="SUPFAM" id="SSF55957">
    <property type="entry name" value="Phosphoglucomutase, C-terminal domain"/>
    <property type="match status" value="1"/>
</dbReference>
<reference evidence="12 13" key="1">
    <citation type="journal article" date="2021" name="Int. J. Syst. Evol. Microbiol.">
        <title>Novosphingobium decolorationis sp. nov., an aniline blue-decolourizing bacterium isolated from East Pacific sediment.</title>
        <authorList>
            <person name="Chen X."/>
            <person name="Dong B."/>
            <person name="Chen T."/>
            <person name="Ren N."/>
            <person name="Wang J."/>
            <person name="Xu Y."/>
            <person name="Yang J."/>
            <person name="Zhu S."/>
            <person name="Chen J."/>
        </authorList>
    </citation>
    <scope>NUCLEOTIDE SEQUENCE [LARGE SCALE GENOMIC DNA]</scope>
    <source>
        <strain evidence="12 13">502str22</strain>
    </source>
</reference>
<protein>
    <submittedName>
        <fullName evidence="12">Phosphomannomutase/phosphoglucomutase</fullName>
    </submittedName>
</protein>
<evidence type="ECO:0000313" key="13">
    <source>
        <dbReference type="Proteomes" id="UP000677126"/>
    </source>
</evidence>
<keyword evidence="6" id="KW-0413">Isomerase</keyword>
<dbReference type="EMBL" id="CP054856">
    <property type="protein sequence ID" value="QVM84901.1"/>
    <property type="molecule type" value="Genomic_DNA"/>
</dbReference>